<evidence type="ECO:0000256" key="1">
    <source>
        <dbReference type="SAM" id="Coils"/>
    </source>
</evidence>
<proteinExistence type="predicted"/>
<sequence>MAARLDKRFEELGLKKKDEKDGVNQPDEVARLKKKNNELLRRLNGAGGNQESEGEVACLKRENEELKRKAYWDGTSTRDIENTEMARLKRENDKLKRKLSREGTSRKEGDCVSKLQNEIYELRKLVGNKQMEGDEIFVLKKELGEVKLSAFLKINFEQEIAGLRKEVDVLRRQNEKVVEEVRLWKDEAMRPGNKRGSVAMGTPGLVDRGSSRPRWTDNLRKDDKWKEEYMKLQSLHKLANVEA</sequence>
<reference evidence="3 4" key="1">
    <citation type="journal article" date="2018" name="Cell">
        <title>The Chara Genome: Secondary Complexity and Implications for Plant Terrestrialization.</title>
        <authorList>
            <person name="Nishiyama T."/>
            <person name="Sakayama H."/>
            <person name="Vries J.D."/>
            <person name="Buschmann H."/>
            <person name="Saint-Marcoux D."/>
            <person name="Ullrich K.K."/>
            <person name="Haas F.B."/>
            <person name="Vanderstraeten L."/>
            <person name="Becker D."/>
            <person name="Lang D."/>
            <person name="Vosolsobe S."/>
            <person name="Rombauts S."/>
            <person name="Wilhelmsson P.K.I."/>
            <person name="Janitza P."/>
            <person name="Kern R."/>
            <person name="Heyl A."/>
            <person name="Rumpler F."/>
            <person name="Villalobos L.I.A.C."/>
            <person name="Clay J.M."/>
            <person name="Skokan R."/>
            <person name="Toyoda A."/>
            <person name="Suzuki Y."/>
            <person name="Kagoshima H."/>
            <person name="Schijlen E."/>
            <person name="Tajeshwar N."/>
            <person name="Catarino B."/>
            <person name="Hetherington A.J."/>
            <person name="Saltykova A."/>
            <person name="Bonnot C."/>
            <person name="Breuninger H."/>
            <person name="Symeonidi A."/>
            <person name="Radhakrishnan G.V."/>
            <person name="Van Nieuwerburgh F."/>
            <person name="Deforce D."/>
            <person name="Chang C."/>
            <person name="Karol K.G."/>
            <person name="Hedrich R."/>
            <person name="Ulvskov P."/>
            <person name="Glockner G."/>
            <person name="Delwiche C.F."/>
            <person name="Petrasek J."/>
            <person name="Van de Peer Y."/>
            <person name="Friml J."/>
            <person name="Beilby M."/>
            <person name="Dolan L."/>
            <person name="Kohara Y."/>
            <person name="Sugano S."/>
            <person name="Fujiyama A."/>
            <person name="Delaux P.-M."/>
            <person name="Quint M."/>
            <person name="TheiBen G."/>
            <person name="Hagemann M."/>
            <person name="Harholt J."/>
            <person name="Dunand C."/>
            <person name="Zachgo S."/>
            <person name="Langdale J."/>
            <person name="Maumus F."/>
            <person name="Straeten D.V.D."/>
            <person name="Gould S.B."/>
            <person name="Rensing S.A."/>
        </authorList>
    </citation>
    <scope>NUCLEOTIDE SEQUENCE [LARGE SCALE GENOMIC DNA]</scope>
    <source>
        <strain evidence="3 4">S276</strain>
    </source>
</reference>
<dbReference type="Gramene" id="GBG78953">
    <property type="protein sequence ID" value="GBG78953"/>
    <property type="gene ID" value="CBR_g28668"/>
</dbReference>
<feature type="coiled-coil region" evidence="1">
    <location>
        <begin position="49"/>
        <end position="105"/>
    </location>
</feature>
<keyword evidence="1" id="KW-0175">Coiled coil</keyword>
<dbReference type="EMBL" id="BFEA01000308">
    <property type="protein sequence ID" value="GBG78953.1"/>
    <property type="molecule type" value="Genomic_DNA"/>
</dbReference>
<dbReference type="AlphaFoldDB" id="A0A388L9U4"/>
<accession>A0A388L9U4</accession>
<name>A0A388L9U4_CHABU</name>
<evidence type="ECO:0000313" key="3">
    <source>
        <dbReference type="EMBL" id="GBG78953.1"/>
    </source>
</evidence>
<evidence type="ECO:0000313" key="4">
    <source>
        <dbReference type="Proteomes" id="UP000265515"/>
    </source>
</evidence>
<keyword evidence="4" id="KW-1185">Reference proteome</keyword>
<organism evidence="3 4">
    <name type="scientific">Chara braunii</name>
    <name type="common">Braun's stonewort</name>
    <dbReference type="NCBI Taxonomy" id="69332"/>
    <lineage>
        <taxon>Eukaryota</taxon>
        <taxon>Viridiplantae</taxon>
        <taxon>Streptophyta</taxon>
        <taxon>Charophyceae</taxon>
        <taxon>Charales</taxon>
        <taxon>Characeae</taxon>
        <taxon>Chara</taxon>
    </lineage>
</organism>
<dbReference type="Proteomes" id="UP000265515">
    <property type="component" value="Unassembled WGS sequence"/>
</dbReference>
<evidence type="ECO:0000256" key="2">
    <source>
        <dbReference type="SAM" id="MobiDB-lite"/>
    </source>
</evidence>
<gene>
    <name evidence="3" type="ORF">CBR_g28668</name>
</gene>
<comment type="caution">
    <text evidence="3">The sequence shown here is derived from an EMBL/GenBank/DDBJ whole genome shotgun (WGS) entry which is preliminary data.</text>
</comment>
<protein>
    <submittedName>
        <fullName evidence="3">Uncharacterized protein</fullName>
    </submittedName>
</protein>
<feature type="coiled-coil region" evidence="1">
    <location>
        <begin position="153"/>
        <end position="187"/>
    </location>
</feature>
<feature type="region of interest" description="Disordered" evidence="2">
    <location>
        <begin position="192"/>
        <end position="214"/>
    </location>
</feature>